<dbReference type="InterPro" id="IPR011701">
    <property type="entry name" value="MFS"/>
</dbReference>
<feature type="transmembrane region" description="Helical" evidence="6">
    <location>
        <begin position="344"/>
        <end position="365"/>
    </location>
</feature>
<comment type="subcellular location">
    <subcellularLocation>
        <location evidence="1">Membrane</location>
        <topology evidence="1">Multi-pass membrane protein</topology>
    </subcellularLocation>
</comment>
<accession>A0A9P1MBT4</accession>
<evidence type="ECO:0000256" key="2">
    <source>
        <dbReference type="ARBA" id="ARBA00022448"/>
    </source>
</evidence>
<feature type="transmembrane region" description="Helical" evidence="6">
    <location>
        <begin position="318"/>
        <end position="338"/>
    </location>
</feature>
<reference evidence="7" key="1">
    <citation type="submission" date="2022-11" db="EMBL/GenBank/DDBJ databases">
        <authorList>
            <person name="Scott C."/>
            <person name="Bruce N."/>
        </authorList>
    </citation>
    <scope>NUCLEOTIDE SEQUENCE</scope>
</reference>
<organism evidence="7 8">
    <name type="scientific">Parascedosporium putredinis</name>
    <dbReference type="NCBI Taxonomy" id="1442378"/>
    <lineage>
        <taxon>Eukaryota</taxon>
        <taxon>Fungi</taxon>
        <taxon>Dikarya</taxon>
        <taxon>Ascomycota</taxon>
        <taxon>Pezizomycotina</taxon>
        <taxon>Sordariomycetes</taxon>
        <taxon>Hypocreomycetidae</taxon>
        <taxon>Microascales</taxon>
        <taxon>Microascaceae</taxon>
        <taxon>Parascedosporium</taxon>
    </lineage>
</organism>
<feature type="transmembrane region" description="Helical" evidence="6">
    <location>
        <begin position="179"/>
        <end position="201"/>
    </location>
</feature>
<keyword evidence="8" id="KW-1185">Reference proteome</keyword>
<dbReference type="GO" id="GO:0016020">
    <property type="term" value="C:membrane"/>
    <property type="evidence" value="ECO:0007669"/>
    <property type="project" value="UniProtKB-SubCell"/>
</dbReference>
<feature type="transmembrane region" description="Helical" evidence="6">
    <location>
        <begin position="146"/>
        <end position="167"/>
    </location>
</feature>
<feature type="transmembrane region" description="Helical" evidence="6">
    <location>
        <begin position="407"/>
        <end position="427"/>
    </location>
</feature>
<keyword evidence="4 6" id="KW-1133">Transmembrane helix</keyword>
<keyword evidence="5 6" id="KW-0472">Membrane</keyword>
<comment type="caution">
    <text evidence="7">The sequence shown here is derived from an EMBL/GenBank/DDBJ whole genome shotgun (WGS) entry which is preliminary data.</text>
</comment>
<proteinExistence type="predicted"/>
<dbReference type="SUPFAM" id="SSF103473">
    <property type="entry name" value="MFS general substrate transporter"/>
    <property type="match status" value="1"/>
</dbReference>
<dbReference type="FunFam" id="1.20.1250.20:FF:000013">
    <property type="entry name" value="MFS general substrate transporter"/>
    <property type="match status" value="1"/>
</dbReference>
<name>A0A9P1MBT4_9PEZI</name>
<gene>
    <name evidence="7" type="ORF">PPNO1_LOCUS5359</name>
</gene>
<keyword evidence="3 6" id="KW-0812">Transmembrane</keyword>
<dbReference type="PANTHER" id="PTHR43791:SF48">
    <property type="entry name" value="TRANSPORTER, PUTATIVE (AFU_ORTHOLOGUE AFUA_4G01000)-RELATED"/>
    <property type="match status" value="1"/>
</dbReference>
<feature type="transmembrane region" description="Helical" evidence="6">
    <location>
        <begin position="293"/>
        <end position="311"/>
    </location>
</feature>
<dbReference type="AlphaFoldDB" id="A0A9P1MBT4"/>
<dbReference type="Pfam" id="PF07690">
    <property type="entry name" value="MFS_1"/>
    <property type="match status" value="1"/>
</dbReference>
<evidence type="ECO:0000256" key="1">
    <source>
        <dbReference type="ARBA" id="ARBA00004141"/>
    </source>
</evidence>
<sequence>MGVAYCLSTDLRQMTTSYSNTRIPTTRPYASPRIMWNESKPDAKQLESVAPASTSSAKGAPDTATQIFDPRAENKLRRKIDLYIVPPVALLYLFCFIDRANIAFCQNKGQMIACRFLLGIFESGLLPGIAYYLSRWYRHAELSFRLGMYMVMTPTAGAFGGLLASGILKLENFGSLTQWRMIFGIEGIITIGIAAILLFLLTDNPTTARWLTPEERELAVARVMSERIAQEEIVDKMNLAKVKNGISNPVTLITAFIFLCGNVVVLGISFFLPTIIRTIYPNRTIVQQQLLTVPPYVVGGACLLLVSWLATKFNTRQIPIFMSAPTVMAGYAIMLASSNANVRYAAIFLTASCAFLGGSLCNAQVSANTVSDTARSVAIVLCGYLGGLVATWTYLPWDGPKYPIGNGLNLAVSGAIGVASIGGLIWMKADNRKRDRMTPAEKEEMLAGLTREQLSELDWKHPDFRWKP</sequence>
<evidence type="ECO:0008006" key="9">
    <source>
        <dbReference type="Google" id="ProtNLM"/>
    </source>
</evidence>
<dbReference type="EMBL" id="CALLCH030000012">
    <property type="protein sequence ID" value="CAI4215652.1"/>
    <property type="molecule type" value="Genomic_DNA"/>
</dbReference>
<evidence type="ECO:0000256" key="3">
    <source>
        <dbReference type="ARBA" id="ARBA00022692"/>
    </source>
</evidence>
<protein>
    <recommendedName>
        <fullName evidence="9">MFS transporter</fullName>
    </recommendedName>
</protein>
<feature type="transmembrane region" description="Helical" evidence="6">
    <location>
        <begin position="116"/>
        <end position="134"/>
    </location>
</feature>
<keyword evidence="2" id="KW-0813">Transport</keyword>
<evidence type="ECO:0000256" key="6">
    <source>
        <dbReference type="SAM" id="Phobius"/>
    </source>
</evidence>
<dbReference type="Proteomes" id="UP000838763">
    <property type="component" value="Unassembled WGS sequence"/>
</dbReference>
<feature type="transmembrane region" description="Helical" evidence="6">
    <location>
        <begin position="377"/>
        <end position="395"/>
    </location>
</feature>
<feature type="transmembrane region" description="Helical" evidence="6">
    <location>
        <begin position="80"/>
        <end position="104"/>
    </location>
</feature>
<dbReference type="GO" id="GO:0022857">
    <property type="term" value="F:transmembrane transporter activity"/>
    <property type="evidence" value="ECO:0007669"/>
    <property type="project" value="InterPro"/>
</dbReference>
<feature type="transmembrane region" description="Helical" evidence="6">
    <location>
        <begin position="250"/>
        <end position="273"/>
    </location>
</feature>
<evidence type="ECO:0000313" key="8">
    <source>
        <dbReference type="Proteomes" id="UP000838763"/>
    </source>
</evidence>
<evidence type="ECO:0000256" key="4">
    <source>
        <dbReference type="ARBA" id="ARBA00022989"/>
    </source>
</evidence>
<dbReference type="InterPro" id="IPR036259">
    <property type="entry name" value="MFS_trans_sf"/>
</dbReference>
<dbReference type="PANTHER" id="PTHR43791">
    <property type="entry name" value="PERMEASE-RELATED"/>
    <property type="match status" value="1"/>
</dbReference>
<evidence type="ECO:0000313" key="7">
    <source>
        <dbReference type="EMBL" id="CAI4215652.1"/>
    </source>
</evidence>
<evidence type="ECO:0000256" key="5">
    <source>
        <dbReference type="ARBA" id="ARBA00023136"/>
    </source>
</evidence>
<dbReference type="OrthoDB" id="2985014at2759"/>
<dbReference type="Gene3D" id="1.20.1250.20">
    <property type="entry name" value="MFS general substrate transporter like domains"/>
    <property type="match status" value="2"/>
</dbReference>